<keyword evidence="2 10" id="KW-0808">Transferase</keyword>
<evidence type="ECO:0000256" key="3">
    <source>
        <dbReference type="ARBA" id="ARBA00022723"/>
    </source>
</evidence>
<dbReference type="UniPathway" id="UPA00916">
    <property type="reaction ID" value="UER00889"/>
</dbReference>
<dbReference type="Gene3D" id="3.40.1190.20">
    <property type="match status" value="1"/>
</dbReference>
<protein>
    <recommendedName>
        <fullName evidence="10 11">Ribokinase</fullName>
        <shortName evidence="10">RK</shortName>
        <ecNumber evidence="10 11">2.7.1.15</ecNumber>
    </recommendedName>
</protein>
<comment type="activity regulation">
    <text evidence="10">Activated by a monovalent cation that binds near, but not in, the active site. The most likely occupant of the site in vivo is potassium. Ion binding induces a conformational change that may alter substrate affinity.</text>
</comment>
<dbReference type="PANTHER" id="PTHR10584">
    <property type="entry name" value="SUGAR KINASE"/>
    <property type="match status" value="1"/>
</dbReference>
<dbReference type="GO" id="GO:0005829">
    <property type="term" value="C:cytosol"/>
    <property type="evidence" value="ECO:0007669"/>
    <property type="project" value="TreeGrafter"/>
</dbReference>
<feature type="binding site" evidence="10">
    <location>
        <position position="303"/>
    </location>
    <ligand>
        <name>K(+)</name>
        <dbReference type="ChEBI" id="CHEBI:29103"/>
    </ligand>
</feature>
<feature type="domain" description="Carbohydrate kinase PfkB" evidence="12">
    <location>
        <begin position="15"/>
        <end position="311"/>
    </location>
</feature>
<proteinExistence type="inferred from homology"/>
<evidence type="ECO:0000256" key="7">
    <source>
        <dbReference type="ARBA" id="ARBA00022842"/>
    </source>
</evidence>
<dbReference type="InterPro" id="IPR011877">
    <property type="entry name" value="Ribokinase"/>
</dbReference>
<dbReference type="HAMAP" id="MF_01987">
    <property type="entry name" value="Ribokinase"/>
    <property type="match status" value="1"/>
</dbReference>
<keyword evidence="7 10" id="KW-0460">Magnesium</keyword>
<evidence type="ECO:0000256" key="11">
    <source>
        <dbReference type="NCBIfam" id="TIGR02152"/>
    </source>
</evidence>
<evidence type="ECO:0000256" key="9">
    <source>
        <dbReference type="ARBA" id="ARBA00023277"/>
    </source>
</evidence>
<dbReference type="Pfam" id="PF00294">
    <property type="entry name" value="PfkB"/>
    <property type="match status" value="1"/>
</dbReference>
<comment type="pathway">
    <text evidence="10">Carbohydrate metabolism; D-ribose degradation; D-ribose 5-phosphate from beta-D-ribopyranose: step 2/2.</text>
</comment>
<keyword evidence="3 10" id="KW-0479">Metal-binding</keyword>
<evidence type="ECO:0000256" key="6">
    <source>
        <dbReference type="ARBA" id="ARBA00022840"/>
    </source>
</evidence>
<dbReference type="GO" id="GO:0005524">
    <property type="term" value="F:ATP binding"/>
    <property type="evidence" value="ECO:0007669"/>
    <property type="project" value="UniProtKB-UniRule"/>
</dbReference>
<dbReference type="GO" id="GO:0046872">
    <property type="term" value="F:metal ion binding"/>
    <property type="evidence" value="ECO:0007669"/>
    <property type="project" value="UniProtKB-KW"/>
</dbReference>
<feature type="binding site" evidence="10">
    <location>
        <position position="309"/>
    </location>
    <ligand>
        <name>K(+)</name>
        <dbReference type="ChEBI" id="CHEBI:29103"/>
    </ligand>
</feature>
<keyword evidence="9 10" id="KW-0119">Carbohydrate metabolism</keyword>
<dbReference type="InterPro" id="IPR011611">
    <property type="entry name" value="PfkB_dom"/>
</dbReference>
<feature type="binding site" evidence="10">
    <location>
        <begin position="269"/>
        <end position="270"/>
    </location>
    <ligand>
        <name>ATP</name>
        <dbReference type="ChEBI" id="CHEBI:30616"/>
    </ligand>
</feature>
<feature type="binding site" evidence="10">
    <location>
        <position position="152"/>
    </location>
    <ligand>
        <name>substrate</name>
    </ligand>
</feature>
<dbReference type="CDD" id="cd01174">
    <property type="entry name" value="ribokinase"/>
    <property type="match status" value="1"/>
</dbReference>
<feature type="binding site" evidence="10">
    <location>
        <position position="270"/>
    </location>
    <ligand>
        <name>substrate</name>
    </ligand>
</feature>
<evidence type="ECO:0000256" key="1">
    <source>
        <dbReference type="ARBA" id="ARBA00022490"/>
    </source>
</evidence>
<dbReference type="SUPFAM" id="SSF53613">
    <property type="entry name" value="Ribokinase-like"/>
    <property type="match status" value="1"/>
</dbReference>
<keyword evidence="1 10" id="KW-0963">Cytoplasm</keyword>
<dbReference type="EMBL" id="PNYB01000047">
    <property type="protein sequence ID" value="PMS15525.1"/>
    <property type="molecule type" value="Genomic_DNA"/>
</dbReference>
<organism evidence="13 14">
    <name type="scientific">Trinickia soli</name>
    <dbReference type="NCBI Taxonomy" id="380675"/>
    <lineage>
        <taxon>Bacteria</taxon>
        <taxon>Pseudomonadati</taxon>
        <taxon>Pseudomonadota</taxon>
        <taxon>Betaproteobacteria</taxon>
        <taxon>Burkholderiales</taxon>
        <taxon>Burkholderiaceae</taxon>
        <taxon>Trinickia</taxon>
    </lineage>
</organism>
<comment type="cofactor">
    <cofactor evidence="10">
        <name>Mg(2+)</name>
        <dbReference type="ChEBI" id="CHEBI:18420"/>
    </cofactor>
    <text evidence="10">Requires a divalent cation, most likely magnesium in vivo, as an electrophilic catalyst to aid phosphoryl group transfer. It is the chelate of the metal and the nucleotide that is the actual substrate.</text>
</comment>
<dbReference type="RefSeq" id="WP_102612966.1">
    <property type="nucleotide sequence ID" value="NZ_CADIKD010000039.1"/>
</dbReference>
<evidence type="ECO:0000256" key="2">
    <source>
        <dbReference type="ARBA" id="ARBA00022679"/>
    </source>
</evidence>
<evidence type="ECO:0000313" key="14">
    <source>
        <dbReference type="Proteomes" id="UP000235347"/>
    </source>
</evidence>
<dbReference type="GO" id="GO:0019303">
    <property type="term" value="P:D-ribose catabolic process"/>
    <property type="evidence" value="ECO:0007669"/>
    <property type="project" value="UniProtKB-UniRule"/>
</dbReference>
<keyword evidence="14" id="KW-1185">Reference proteome</keyword>
<dbReference type="Proteomes" id="UP000235347">
    <property type="component" value="Unassembled WGS sequence"/>
</dbReference>
<evidence type="ECO:0000259" key="12">
    <source>
        <dbReference type="Pfam" id="PF00294"/>
    </source>
</evidence>
<feature type="binding site" evidence="10">
    <location>
        <position position="264"/>
    </location>
    <ligand>
        <name>K(+)</name>
        <dbReference type="ChEBI" id="CHEBI:29103"/>
    </ligand>
</feature>
<feature type="binding site" evidence="10">
    <location>
        <begin position="51"/>
        <end position="55"/>
    </location>
    <ligand>
        <name>substrate</name>
    </ligand>
</feature>
<comment type="subunit">
    <text evidence="10">Homodimer.</text>
</comment>
<dbReference type="GO" id="GO:0004747">
    <property type="term" value="F:ribokinase activity"/>
    <property type="evidence" value="ECO:0007669"/>
    <property type="project" value="UniProtKB-UniRule"/>
</dbReference>
<keyword evidence="5 10" id="KW-0418">Kinase</keyword>
<feature type="binding site" evidence="10">
    <location>
        <begin position="23"/>
        <end position="25"/>
    </location>
    <ligand>
        <name>substrate</name>
    </ligand>
</feature>
<sequence length="318" mass="32753">MTSMKTTAAGQQTGRVTVVGSLNMDLVIRAPRLPKEGETLVGRSFVNVPGGKGGNQAVAAARLGAQVAMIGRVGNDDNGRQLVAGLRRDGIDCNGVATDPTLPTGVAMIVVDDAGQNAIVIVAGSNGALTPAAMAVYASRIEQADVLVCQREVPDQTVLAAMNLARKHGRIVVLNPAPVTGPLERGWLESADFLIPNELEASALSGVPVESPESAQRAAKKLQQDGARNVIITLGKRGVVVLTEGDRAGNGGKHYLPAEVEAIDTTAAGDTFVGGFCAALAAKRPLDEAVRFGQAAAALSVTRAGAQTSIPYLHEITL</sequence>
<reference evidence="13 14" key="1">
    <citation type="submission" date="2018-01" db="EMBL/GenBank/DDBJ databases">
        <title>Whole genome analyses suggest that Burkholderia sensu lato contains two further novel genera in the rhizoxinica-symbiotica group Mycetohabitans gen. nov., and Trinickia gen. nov.: implications for the evolution of diazotrophy and nodulation in the Burkholderiaceae.</title>
        <authorList>
            <person name="Estrada-de los Santos P."/>
            <person name="Palmer M."/>
            <person name="Chavez-Ramirez B."/>
            <person name="Beukes C."/>
            <person name="Steenkamp E.T."/>
            <person name="Hirsch A.M."/>
            <person name="Manyaka P."/>
            <person name="Maluk M."/>
            <person name="Lafos M."/>
            <person name="Crook M."/>
            <person name="Gross E."/>
            <person name="Simon M.F."/>
            <person name="Bueno dos Reis Junior F."/>
            <person name="Poole P.S."/>
            <person name="Venter S.N."/>
            <person name="James E.K."/>
        </authorList>
    </citation>
    <scope>NUCLEOTIDE SEQUENCE [LARGE SCALE GENOMIC DNA]</scope>
    <source>
        <strain evidence="13 14">GP25-8</strain>
    </source>
</reference>
<comment type="caution">
    <text evidence="13">The sequence shown here is derived from an EMBL/GenBank/DDBJ whole genome shotgun (WGS) entry which is preliminary data.</text>
</comment>
<dbReference type="PANTHER" id="PTHR10584:SF166">
    <property type="entry name" value="RIBOKINASE"/>
    <property type="match status" value="1"/>
</dbReference>
<evidence type="ECO:0000256" key="10">
    <source>
        <dbReference type="HAMAP-Rule" id="MF_01987"/>
    </source>
</evidence>
<comment type="function">
    <text evidence="10">Catalyzes the phosphorylation of ribose at O-5 in a reaction requiring ATP and magnesium. The resulting D-ribose-5-phosphate can then be used either for sythesis of nucleotides, histidine, and tryptophan, or as a component of the pentose phosphate pathway.</text>
</comment>
<feature type="binding site" evidence="10">
    <location>
        <position position="197"/>
    </location>
    <ligand>
        <name>ATP</name>
        <dbReference type="ChEBI" id="CHEBI:30616"/>
    </ligand>
</feature>
<dbReference type="AlphaFoldDB" id="A0A2N7VEF8"/>
<dbReference type="PRINTS" id="PR00990">
    <property type="entry name" value="RIBOKINASE"/>
</dbReference>
<evidence type="ECO:0000256" key="5">
    <source>
        <dbReference type="ARBA" id="ARBA00022777"/>
    </source>
</evidence>
<evidence type="ECO:0000256" key="4">
    <source>
        <dbReference type="ARBA" id="ARBA00022741"/>
    </source>
</evidence>
<dbReference type="FunFam" id="3.40.1190.20:FF:000012">
    <property type="entry name" value="Ribokinase"/>
    <property type="match status" value="1"/>
</dbReference>
<comment type="caution">
    <text evidence="10">Lacks conserved residue(s) required for the propagation of feature annotation.</text>
</comment>
<feature type="binding site" evidence="10">
    <location>
        <position position="305"/>
    </location>
    <ligand>
        <name>K(+)</name>
        <dbReference type="ChEBI" id="CHEBI:29103"/>
    </ligand>
</feature>
<dbReference type="InterPro" id="IPR002139">
    <property type="entry name" value="Ribo/fructo_kinase"/>
</dbReference>
<dbReference type="NCBIfam" id="TIGR02152">
    <property type="entry name" value="D_ribokin_bact"/>
    <property type="match status" value="1"/>
</dbReference>
<comment type="similarity">
    <text evidence="10">Belongs to the carbohydrate kinase PfkB family. Ribokinase subfamily.</text>
</comment>
<keyword evidence="8 10" id="KW-0630">Potassium</keyword>
<feature type="binding site" evidence="10">
    <location>
        <position position="266"/>
    </location>
    <ligand>
        <name>K(+)</name>
        <dbReference type="ChEBI" id="CHEBI:29103"/>
    </ligand>
</feature>
<feature type="active site" description="Proton acceptor" evidence="10">
    <location>
        <position position="270"/>
    </location>
</feature>
<keyword evidence="4 10" id="KW-0547">Nucleotide-binding</keyword>
<comment type="subcellular location">
    <subcellularLocation>
        <location evidence="10">Cytoplasm</location>
    </subcellularLocation>
</comment>
<comment type="catalytic activity">
    <reaction evidence="10">
        <text>D-ribose + ATP = D-ribose 5-phosphate + ADP + H(+)</text>
        <dbReference type="Rhea" id="RHEA:13697"/>
        <dbReference type="ChEBI" id="CHEBI:15378"/>
        <dbReference type="ChEBI" id="CHEBI:30616"/>
        <dbReference type="ChEBI" id="CHEBI:47013"/>
        <dbReference type="ChEBI" id="CHEBI:78346"/>
        <dbReference type="ChEBI" id="CHEBI:456216"/>
        <dbReference type="EC" id="2.7.1.15"/>
    </reaction>
</comment>
<feature type="binding site" evidence="10">
    <location>
        <position position="300"/>
    </location>
    <ligand>
        <name>K(+)</name>
        <dbReference type="ChEBI" id="CHEBI:29103"/>
    </ligand>
</feature>
<feature type="binding site" evidence="10">
    <location>
        <begin position="233"/>
        <end position="238"/>
    </location>
    <ligand>
        <name>ATP</name>
        <dbReference type="ChEBI" id="CHEBI:30616"/>
    </ligand>
</feature>
<gene>
    <name evidence="10 13" type="primary">rbsK</name>
    <name evidence="13" type="ORF">C0Z19_27395</name>
</gene>
<accession>A0A2N7VEF8</accession>
<dbReference type="EC" id="2.7.1.15" evidence="10 11"/>
<keyword evidence="6 10" id="KW-0067">ATP-binding</keyword>
<evidence type="ECO:0000256" key="8">
    <source>
        <dbReference type="ARBA" id="ARBA00022958"/>
    </source>
</evidence>
<name>A0A2N7VEF8_9BURK</name>
<evidence type="ECO:0000313" key="13">
    <source>
        <dbReference type="EMBL" id="PMS15525.1"/>
    </source>
</evidence>
<dbReference type="InterPro" id="IPR029056">
    <property type="entry name" value="Ribokinase-like"/>
</dbReference>